<keyword evidence="2" id="KW-1185">Reference proteome</keyword>
<gene>
    <name evidence="1" type="ORF">CCAM_LOCUS32180</name>
</gene>
<accession>A0A484MR74</accession>
<dbReference type="EMBL" id="OOIL02004078">
    <property type="protein sequence ID" value="VFQ90404.1"/>
    <property type="molecule type" value="Genomic_DNA"/>
</dbReference>
<dbReference type="OrthoDB" id="342024at2759"/>
<evidence type="ECO:0000313" key="1">
    <source>
        <dbReference type="EMBL" id="VFQ90404.1"/>
    </source>
</evidence>
<dbReference type="Proteomes" id="UP000595140">
    <property type="component" value="Unassembled WGS sequence"/>
</dbReference>
<proteinExistence type="predicted"/>
<protein>
    <submittedName>
        <fullName evidence="1">Uncharacterized protein</fullName>
    </submittedName>
</protein>
<evidence type="ECO:0000313" key="2">
    <source>
        <dbReference type="Proteomes" id="UP000595140"/>
    </source>
</evidence>
<sequence>MNNRRSTLGMVLVILIDEDKVREAGLGESLRVRVSRIEEDDILSGSVLCSVVRPVPAVTRFVAHLSIKELLDNV</sequence>
<dbReference type="AlphaFoldDB" id="A0A484MR74"/>
<organism evidence="1 2">
    <name type="scientific">Cuscuta campestris</name>
    <dbReference type="NCBI Taxonomy" id="132261"/>
    <lineage>
        <taxon>Eukaryota</taxon>
        <taxon>Viridiplantae</taxon>
        <taxon>Streptophyta</taxon>
        <taxon>Embryophyta</taxon>
        <taxon>Tracheophyta</taxon>
        <taxon>Spermatophyta</taxon>
        <taxon>Magnoliopsida</taxon>
        <taxon>eudicotyledons</taxon>
        <taxon>Gunneridae</taxon>
        <taxon>Pentapetalae</taxon>
        <taxon>asterids</taxon>
        <taxon>lamiids</taxon>
        <taxon>Solanales</taxon>
        <taxon>Convolvulaceae</taxon>
        <taxon>Cuscuteae</taxon>
        <taxon>Cuscuta</taxon>
        <taxon>Cuscuta subgen. Grammica</taxon>
        <taxon>Cuscuta sect. Cleistogrammica</taxon>
    </lineage>
</organism>
<reference evidence="1 2" key="1">
    <citation type="submission" date="2018-04" db="EMBL/GenBank/DDBJ databases">
        <authorList>
            <person name="Vogel A."/>
        </authorList>
    </citation>
    <scope>NUCLEOTIDE SEQUENCE [LARGE SCALE GENOMIC DNA]</scope>
</reference>
<name>A0A484MR74_9ASTE</name>